<keyword evidence="3" id="KW-0862">Zinc</keyword>
<evidence type="ECO:0000256" key="4">
    <source>
        <dbReference type="SAM" id="MobiDB-lite"/>
    </source>
</evidence>
<dbReference type="PANTHER" id="PTHR12143:SF19">
    <property type="entry name" value="PEPTIDE-N(4)-(N-ACETYL-BETA-GLUCOSAMINYL)ASPARAGINE AMIDASE"/>
    <property type="match status" value="1"/>
</dbReference>
<feature type="region of interest" description="Disordered" evidence="4">
    <location>
        <begin position="93"/>
        <end position="124"/>
    </location>
</feature>
<dbReference type="GO" id="GO:0000224">
    <property type="term" value="F:peptide-N4-(N-acetyl-beta-glucosaminyl)asparagine amidase activity"/>
    <property type="evidence" value="ECO:0007669"/>
    <property type="project" value="TreeGrafter"/>
</dbReference>
<evidence type="ECO:0000313" key="6">
    <source>
        <dbReference type="EMBL" id="RDW63395.1"/>
    </source>
</evidence>
<dbReference type="InterPro" id="IPR002931">
    <property type="entry name" value="Transglutaminase-like"/>
</dbReference>
<dbReference type="GO" id="GO:0005829">
    <property type="term" value="C:cytosol"/>
    <property type="evidence" value="ECO:0007669"/>
    <property type="project" value="TreeGrafter"/>
</dbReference>
<feature type="compositionally biased region" description="Polar residues" evidence="4">
    <location>
        <begin position="778"/>
        <end position="791"/>
    </location>
</feature>
<feature type="compositionally biased region" description="Polar residues" evidence="4">
    <location>
        <begin position="96"/>
        <end position="124"/>
    </location>
</feature>
<dbReference type="SMART" id="SM00460">
    <property type="entry name" value="TGc"/>
    <property type="match status" value="1"/>
</dbReference>
<accession>A0A3D8QNL3</accession>
<dbReference type="GO" id="GO:0046872">
    <property type="term" value="F:metal ion binding"/>
    <property type="evidence" value="ECO:0007669"/>
    <property type="project" value="UniProtKB-KW"/>
</dbReference>
<dbReference type="Proteomes" id="UP000256645">
    <property type="component" value="Unassembled WGS sequence"/>
</dbReference>
<feature type="compositionally biased region" description="Polar residues" evidence="4">
    <location>
        <begin position="678"/>
        <end position="694"/>
    </location>
</feature>
<gene>
    <name evidence="6" type="ORF">BP6252_10940</name>
</gene>
<dbReference type="Pfam" id="PF01841">
    <property type="entry name" value="Transglut_core"/>
    <property type="match status" value="1"/>
</dbReference>
<feature type="region of interest" description="Disordered" evidence="4">
    <location>
        <begin position="778"/>
        <end position="826"/>
    </location>
</feature>
<evidence type="ECO:0000259" key="5">
    <source>
        <dbReference type="SMART" id="SM00460"/>
    </source>
</evidence>
<dbReference type="InterPro" id="IPR050883">
    <property type="entry name" value="PNGase"/>
</dbReference>
<evidence type="ECO:0000256" key="3">
    <source>
        <dbReference type="ARBA" id="ARBA00022833"/>
    </source>
</evidence>
<dbReference type="AlphaFoldDB" id="A0A3D8QNL3"/>
<evidence type="ECO:0000256" key="1">
    <source>
        <dbReference type="ARBA" id="ARBA00009390"/>
    </source>
</evidence>
<feature type="domain" description="Transglutaminase-like" evidence="5">
    <location>
        <begin position="981"/>
        <end position="1036"/>
    </location>
</feature>
<dbReference type="STRING" id="1849047.A0A3D8QNL3"/>
<keyword evidence="7" id="KW-1185">Reference proteome</keyword>
<reference evidence="6 7" key="1">
    <citation type="journal article" date="2018" name="IMA Fungus">
        <title>IMA Genome-F 9: Draft genome sequence of Annulohypoxylon stygium, Aspergillus mulundensis, Berkeleyomyces basicola (syn. Thielaviopsis basicola), Ceratocystis smalleyi, two Cercospora beticola strains, Coleophoma cylindrospora, Fusarium fracticaudum, Phialophora cf. hyalina, and Morchella septimelata.</title>
        <authorList>
            <person name="Wingfield B.D."/>
            <person name="Bills G.F."/>
            <person name="Dong Y."/>
            <person name="Huang W."/>
            <person name="Nel W.J."/>
            <person name="Swalarsk-Parry B.S."/>
            <person name="Vaghefi N."/>
            <person name="Wilken P.M."/>
            <person name="An Z."/>
            <person name="de Beer Z.W."/>
            <person name="De Vos L."/>
            <person name="Chen L."/>
            <person name="Duong T.A."/>
            <person name="Gao Y."/>
            <person name="Hammerbacher A."/>
            <person name="Kikkert J.R."/>
            <person name="Li Y."/>
            <person name="Li H."/>
            <person name="Li K."/>
            <person name="Li Q."/>
            <person name="Liu X."/>
            <person name="Ma X."/>
            <person name="Naidoo K."/>
            <person name="Pethybridge S.J."/>
            <person name="Sun J."/>
            <person name="Steenkamp E.T."/>
            <person name="van der Nest M.A."/>
            <person name="van Wyk S."/>
            <person name="Wingfield M.J."/>
            <person name="Xiong C."/>
            <person name="Yue Q."/>
            <person name="Zhang X."/>
        </authorList>
    </citation>
    <scope>NUCLEOTIDE SEQUENCE [LARGE SCALE GENOMIC DNA]</scope>
    <source>
        <strain evidence="6 7">BP6252</strain>
    </source>
</reference>
<protein>
    <recommendedName>
        <fullName evidence="5">Transglutaminase-like domain-containing protein</fullName>
    </recommendedName>
</protein>
<dbReference type="PANTHER" id="PTHR12143">
    <property type="entry name" value="PEPTIDE N-GLYCANASE PNGASE -RELATED"/>
    <property type="match status" value="1"/>
</dbReference>
<proteinExistence type="inferred from homology"/>
<name>A0A3D8QNL3_9HELO</name>
<dbReference type="OrthoDB" id="409136at2759"/>
<comment type="caution">
    <text evidence="6">The sequence shown here is derived from an EMBL/GenBank/DDBJ whole genome shotgun (WGS) entry which is preliminary data.</text>
</comment>
<evidence type="ECO:0000256" key="2">
    <source>
        <dbReference type="ARBA" id="ARBA00022723"/>
    </source>
</evidence>
<dbReference type="EMBL" id="PDLM01000013">
    <property type="protein sequence ID" value="RDW63395.1"/>
    <property type="molecule type" value="Genomic_DNA"/>
</dbReference>
<comment type="similarity">
    <text evidence="1">Belongs to the transglutaminase-like superfamily. PNGase family.</text>
</comment>
<dbReference type="GO" id="GO:0005634">
    <property type="term" value="C:nucleus"/>
    <property type="evidence" value="ECO:0007669"/>
    <property type="project" value="TreeGrafter"/>
</dbReference>
<dbReference type="Gene3D" id="3.10.620.30">
    <property type="match status" value="1"/>
</dbReference>
<dbReference type="GO" id="GO:0006516">
    <property type="term" value="P:glycoprotein catabolic process"/>
    <property type="evidence" value="ECO:0007669"/>
    <property type="project" value="TreeGrafter"/>
</dbReference>
<sequence length="1196" mass="134748">MDSKILVFDRPQLSDEKVILQRQANRKEDLPEQSPAWNDLARNHQSRSDFNGAWQELNAGNDSIARLTFSESEVFSPKVPTISYCAPVCFEGSGQGRNPSQPSSLDDWLSTGQNSQLTSNPATPRLQSVAFPRADFADPKKVPGTDQYIFPYAPVRLEFHERYAQLVNFFKQAVDLHKSLKHHTSKINYELRLCGSTPKDAVASVIVFCTNSVFKQLRSLLSSRHIRRQYELEKTSVPTRFSLALNKSHTQVPVPTVVPFKIVYWREATTPTQRRASTEQVIAQNSSSLTMCGSLVSHGGRTSTISLLISVDSMLYGLTVDHLFINQKRKEENEPQANMNEMINLTDEDKAEDTQEDWSWVDDVTYEDLDNVEGVSNPESVKTGPPYMDATIGPAPITHYGTSIIGHKLEVDDEDALKPYLDWALIKFDEGYFARPNAFYSEESPSNPKFLTRLSGNTTASKVPVFMISGVSGTRSGLMLNRNSYVGGQPGERLCQTWNVILSDSASVIDGDCGSLVVNQETLEVYGHVIASNPLGEAYVVPLQNTFHQIRDALKAREVSLPSPGHLTKKFVAHYIKNGGFDVTDGERLLLAAVEAEKQFNVEAASELASRAVNSPAVEPADCDDTLYIKPRDTTTSLFHNAVIFPINSLGRTSAEITTDIYESLLCGDTAFVAEASSTTQKKTPCPQSHSSIQDAHIESQDHQKDSSKRSKSTQACRELSSEVPLYKTPSASPGPEIKTHEGKYDYNDEWAKCLRLQFEHLLRTRRLNEIDRSFHVTGSQPACAPNTSYNPKAPEAPHPNSLRPSDYHTSTSDDSSTGLPPSYHSLLSMPRIPSRPVDTMSQHFRNLLISLSQVPMKYENPGMLDEALQLIPLDRIYSEAEEETQVFQAQAESINDGRKPEWGYQDCVVRALLRWFRRSFFTWVNNPPCCICQSPTIAQGMTAPTPEESACGALRVELYRCSEKCGAYERFPRFGDVWHLMRTRRGRCGEWANAFTMLCRAVGTRARWVWNAEDHVWTEVYSEMQQRWIHVDACEEAWDNPRLYSEGWGKKMSYCIAFSADGATDVTRRYVRKAEQSLERSRCPEEVLLYIMQEIRGLRRVKMSREERFRLEREDFRESKELRCYIVAAIAQSLVSDLRVMDTSNCNHQPIENKSKVSVELLDGHLAGRQSGAKEWIDARGESGQRRLLPRDPSQ</sequence>
<organism evidence="6 7">
    <name type="scientific">Coleophoma cylindrospora</name>
    <dbReference type="NCBI Taxonomy" id="1849047"/>
    <lineage>
        <taxon>Eukaryota</taxon>
        <taxon>Fungi</taxon>
        <taxon>Dikarya</taxon>
        <taxon>Ascomycota</taxon>
        <taxon>Pezizomycotina</taxon>
        <taxon>Leotiomycetes</taxon>
        <taxon>Helotiales</taxon>
        <taxon>Dermateaceae</taxon>
        <taxon>Coleophoma</taxon>
    </lineage>
</organism>
<dbReference type="InterPro" id="IPR038765">
    <property type="entry name" value="Papain-like_cys_pep_sf"/>
</dbReference>
<evidence type="ECO:0000313" key="7">
    <source>
        <dbReference type="Proteomes" id="UP000256645"/>
    </source>
</evidence>
<feature type="region of interest" description="Disordered" evidence="4">
    <location>
        <begin position="678"/>
        <end position="741"/>
    </location>
</feature>
<keyword evidence="2" id="KW-0479">Metal-binding</keyword>
<dbReference type="SUPFAM" id="SSF54001">
    <property type="entry name" value="Cysteine proteinases"/>
    <property type="match status" value="1"/>
</dbReference>
<dbReference type="Gene3D" id="2.20.25.10">
    <property type="match status" value="1"/>
</dbReference>
<feature type="compositionally biased region" description="Low complexity" evidence="4">
    <location>
        <begin position="808"/>
        <end position="823"/>
    </location>
</feature>
<feature type="compositionally biased region" description="Basic and acidic residues" evidence="4">
    <location>
        <begin position="696"/>
        <end position="709"/>
    </location>
</feature>
<dbReference type="FunFam" id="3.10.620.30:FF:000004">
    <property type="entry name" value="Peptidase (PNG1)"/>
    <property type="match status" value="1"/>
</dbReference>